<protein>
    <recommendedName>
        <fullName evidence="12">Sulfite reductase</fullName>
    </recommendedName>
</protein>
<dbReference type="SUPFAM" id="SSF64307">
    <property type="entry name" value="SirA-like"/>
    <property type="match status" value="1"/>
</dbReference>
<dbReference type="Pfam" id="PF01206">
    <property type="entry name" value="TusA"/>
    <property type="match status" value="1"/>
</dbReference>
<dbReference type="PROSITE" id="PS00365">
    <property type="entry name" value="NIR_SIR"/>
    <property type="match status" value="1"/>
</dbReference>
<proteinExistence type="predicted"/>
<dbReference type="GO" id="GO:0020037">
    <property type="term" value="F:heme binding"/>
    <property type="evidence" value="ECO:0007669"/>
    <property type="project" value="InterPro"/>
</dbReference>
<name>A0A1F5YQ65_9BACT</name>
<dbReference type="GO" id="GO:0016491">
    <property type="term" value="F:oxidoreductase activity"/>
    <property type="evidence" value="ECO:0007669"/>
    <property type="project" value="UniProtKB-KW"/>
</dbReference>
<reference evidence="10 11" key="1">
    <citation type="journal article" date="2016" name="Nat. Commun.">
        <title>Thousands of microbial genomes shed light on interconnected biogeochemical processes in an aquifer system.</title>
        <authorList>
            <person name="Anantharaman K."/>
            <person name="Brown C.T."/>
            <person name="Hug L.A."/>
            <person name="Sharon I."/>
            <person name="Castelle C.J."/>
            <person name="Probst A.J."/>
            <person name="Thomas B.C."/>
            <person name="Singh A."/>
            <person name="Wilkins M.J."/>
            <person name="Karaoz U."/>
            <person name="Brodie E.L."/>
            <person name="Williams K.H."/>
            <person name="Hubbard S.S."/>
            <person name="Banfield J.F."/>
        </authorList>
    </citation>
    <scope>NUCLEOTIDE SEQUENCE [LARGE SCALE GENOMIC DNA]</scope>
</reference>
<evidence type="ECO:0000256" key="2">
    <source>
        <dbReference type="ARBA" id="ARBA00022617"/>
    </source>
</evidence>
<dbReference type="SUPFAM" id="SSF56014">
    <property type="entry name" value="Nitrite and sulphite reductase 4Fe-4S domain-like"/>
    <property type="match status" value="2"/>
</dbReference>
<dbReference type="SUPFAM" id="SSF55124">
    <property type="entry name" value="Nitrite/Sulfite reductase N-terminal domain-like"/>
    <property type="match status" value="2"/>
</dbReference>
<evidence type="ECO:0000259" key="8">
    <source>
        <dbReference type="Pfam" id="PF01206"/>
    </source>
</evidence>
<comment type="caution">
    <text evidence="10">The sequence shown here is derived from an EMBL/GenBank/DDBJ whole genome shotgun (WGS) entry which is preliminary data.</text>
</comment>
<evidence type="ECO:0000259" key="7">
    <source>
        <dbReference type="Pfam" id="PF01077"/>
    </source>
</evidence>
<feature type="domain" description="Nitrite/Sulfite reductase ferredoxin-like" evidence="9">
    <location>
        <begin position="32"/>
        <end position="86"/>
    </location>
</feature>
<keyword evidence="4" id="KW-0560">Oxidoreductase</keyword>
<dbReference type="STRING" id="1817867.A3F83_10580"/>
<keyword evidence="2" id="KW-0349">Heme</keyword>
<dbReference type="InterPro" id="IPR045854">
    <property type="entry name" value="NO2/SO3_Rdtase_4Fe4S_sf"/>
</dbReference>
<dbReference type="GO" id="GO:0046872">
    <property type="term" value="F:metal ion binding"/>
    <property type="evidence" value="ECO:0007669"/>
    <property type="project" value="UniProtKB-KW"/>
</dbReference>
<dbReference type="Proteomes" id="UP000179129">
    <property type="component" value="Unassembled WGS sequence"/>
</dbReference>
<dbReference type="InterPro" id="IPR006066">
    <property type="entry name" value="NO2/SO3_Rdtase_FeS/sirohaem_BS"/>
</dbReference>
<evidence type="ECO:0000313" key="10">
    <source>
        <dbReference type="EMBL" id="OGG02348.1"/>
    </source>
</evidence>
<accession>A0A1F5YQ65</accession>
<dbReference type="Gene3D" id="3.30.413.10">
    <property type="entry name" value="Sulfite Reductase Hemoprotein, domain 1"/>
    <property type="match status" value="2"/>
</dbReference>
<dbReference type="InterPro" id="IPR001455">
    <property type="entry name" value="TusA-like"/>
</dbReference>
<evidence type="ECO:0000256" key="3">
    <source>
        <dbReference type="ARBA" id="ARBA00022723"/>
    </source>
</evidence>
<dbReference type="Gene3D" id="3.30.110.40">
    <property type="entry name" value="TusA-like domain"/>
    <property type="match status" value="1"/>
</dbReference>
<feature type="domain" description="Nitrite/Sulfite reductase ferredoxin-like" evidence="9">
    <location>
        <begin position="297"/>
        <end position="362"/>
    </location>
</feature>
<evidence type="ECO:0000256" key="5">
    <source>
        <dbReference type="ARBA" id="ARBA00023004"/>
    </source>
</evidence>
<keyword evidence="3" id="KW-0479">Metal-binding</keyword>
<dbReference type="Pfam" id="PF03460">
    <property type="entry name" value="NIR_SIR_ferr"/>
    <property type="match status" value="2"/>
</dbReference>
<dbReference type="EMBL" id="MFIX01000186">
    <property type="protein sequence ID" value="OGG02348.1"/>
    <property type="molecule type" value="Genomic_DNA"/>
</dbReference>
<evidence type="ECO:0000313" key="11">
    <source>
        <dbReference type="Proteomes" id="UP000179129"/>
    </source>
</evidence>
<dbReference type="AlphaFoldDB" id="A0A1F5YQ65"/>
<evidence type="ECO:0008006" key="12">
    <source>
        <dbReference type="Google" id="ProtNLM"/>
    </source>
</evidence>
<dbReference type="Gene3D" id="3.90.480.10">
    <property type="entry name" value="Sulfite Reductase Hemoprotein,Domain 2"/>
    <property type="match status" value="1"/>
</dbReference>
<dbReference type="GO" id="GO:0051539">
    <property type="term" value="F:4 iron, 4 sulfur cluster binding"/>
    <property type="evidence" value="ECO:0007669"/>
    <property type="project" value="UniProtKB-KW"/>
</dbReference>
<dbReference type="InterPro" id="IPR051329">
    <property type="entry name" value="NIR_SIR_4Fe-4S"/>
</dbReference>
<dbReference type="InterPro" id="IPR006067">
    <property type="entry name" value="NO2/SO3_Rdtase_4Fe4S_dom"/>
</dbReference>
<gene>
    <name evidence="10" type="ORF">A3F83_10580</name>
</gene>
<keyword evidence="5" id="KW-0408">Iron</keyword>
<keyword evidence="1" id="KW-0004">4Fe-4S</keyword>
<organism evidence="10 11">
    <name type="scientific">Candidatus Glassbacteria bacterium RIFCSPLOWO2_12_FULL_58_11</name>
    <dbReference type="NCBI Taxonomy" id="1817867"/>
    <lineage>
        <taxon>Bacteria</taxon>
        <taxon>Candidatus Glassiibacteriota</taxon>
    </lineage>
</organism>
<evidence type="ECO:0000256" key="4">
    <source>
        <dbReference type="ARBA" id="ARBA00023002"/>
    </source>
</evidence>
<feature type="domain" description="UPF0033" evidence="8">
    <location>
        <begin position="690"/>
        <end position="755"/>
    </location>
</feature>
<sequence length="756" mass="82861">MESLGRMIEQFARGDITAGRFRAYRVPQGIYEQRESGKYMLRVRLPAGIILAHQMRAVAEVSSKYGNGTLHVTTRQDIQVHRVSLEGIYPALYYLFQAGLSTKGGGGNTVRNITSCFDAGVCAREAFDVSPHVLALTEALLADPLSYELPRKYKISFSGCSQDCASATVSDVGFIAKTRDGRPGFSVWAGGGMGANSRVGNLLEEFIPIFEVWQVAEGVKRVFDKHGNRKNKNKARLRFLVDKIGHKQFRKLYEEEIKNLREEPSGFTAPPAPTIDSPQPADSLNFQSERNGNGMLIPQKQPGYFMVQIPLILGDIEAPVFQALAEIIEHYGERCLHTTQQQNLVVRWIAESDLPALKQQLGRLNLGGAKPAILRDMVACAGASTCRLGICLSRGLAQALIEAFSGSGLDLAGLGNLKINISGCPNACGRHPVSQIGLFGVARRVEQRLVPYYTLQLGGKLEEGSTRLAGSVCTIASKNVPVFLSTFLQEFQRSDQHPDFEAFLDNGGKKLAEELAKNYSTVPAFYKDKNFYFDWGAEVAFSLAGRGPGECGAGVFDLIEMDLVGAAEALKDNRLFTAVSLAARALLVTRGEQPSDDMQSLALFKKYFLQEGLLEQKYEEVIDAAIGSLAASDRETSIPLTVEEVTSLVKRVDDLHQNMDDSLRFPQVGGKEINDIRESAQLNSADLSKDFRGVVCPLNFVKVKLALDQLKSGQTLLVLLDEQGADNVPSSVEKEGHKVLSLTRGNGYWQLIIRKA</sequence>
<dbReference type="PRINTS" id="PR00397">
    <property type="entry name" value="SIROHAEM"/>
</dbReference>
<feature type="domain" description="Nitrite/sulphite reductase 4Fe-4S" evidence="7">
    <location>
        <begin position="107"/>
        <end position="258"/>
    </location>
</feature>
<dbReference type="PANTHER" id="PTHR32439">
    <property type="entry name" value="FERREDOXIN--NITRITE REDUCTASE, CHLOROPLASTIC"/>
    <property type="match status" value="1"/>
</dbReference>
<dbReference type="CDD" id="cd00291">
    <property type="entry name" value="SirA_YedF_YeeD"/>
    <property type="match status" value="1"/>
</dbReference>
<dbReference type="InterPro" id="IPR005117">
    <property type="entry name" value="NiRdtase/SiRdtase_haem-b_fer"/>
</dbReference>
<evidence type="ECO:0000256" key="1">
    <source>
        <dbReference type="ARBA" id="ARBA00022485"/>
    </source>
</evidence>
<dbReference type="InterPro" id="IPR036136">
    <property type="entry name" value="Nit/Sulf_reduc_fer-like_dom_sf"/>
</dbReference>
<dbReference type="InterPro" id="IPR036868">
    <property type="entry name" value="TusA-like_sf"/>
</dbReference>
<evidence type="ECO:0000259" key="9">
    <source>
        <dbReference type="Pfam" id="PF03460"/>
    </source>
</evidence>
<dbReference type="Pfam" id="PF01077">
    <property type="entry name" value="NIR_SIR"/>
    <property type="match status" value="1"/>
</dbReference>
<evidence type="ECO:0000256" key="6">
    <source>
        <dbReference type="ARBA" id="ARBA00023014"/>
    </source>
</evidence>
<dbReference type="PANTHER" id="PTHR32439:SF9">
    <property type="entry name" value="BLR3264 PROTEIN"/>
    <property type="match status" value="1"/>
</dbReference>
<keyword evidence="6" id="KW-0411">Iron-sulfur</keyword>